<keyword evidence="10" id="KW-0677">Repeat</keyword>
<dbReference type="PANTHER" id="PTHR12389:SF0">
    <property type="entry name" value="E3 UBIQUITIN-PROTEIN LIGASE LISTERIN"/>
    <property type="match status" value="1"/>
</dbReference>
<dbReference type="SMART" id="SM00744">
    <property type="entry name" value="RINGv"/>
    <property type="match status" value="1"/>
</dbReference>
<dbReference type="GO" id="GO:0005829">
    <property type="term" value="C:cytosol"/>
    <property type="evidence" value="ECO:0007669"/>
    <property type="project" value="UniProtKB-SubCell"/>
</dbReference>
<evidence type="ECO:0000256" key="16">
    <source>
        <dbReference type="RuleBase" id="RU367090"/>
    </source>
</evidence>
<dbReference type="InterPro" id="IPR039804">
    <property type="entry name" value="RING-CH-C4HC3_LTN1"/>
</dbReference>
<dbReference type="Pfam" id="PF13639">
    <property type="entry name" value="zf-RING_2"/>
    <property type="match status" value="1"/>
</dbReference>
<sequence>MSAFGDSYHTGLGNNGFEVSLNYITGIPDPNHLTCSNTLKLTFKSLLKRDVSTKEKSITAMFNYLTENPEELNDDLTIITWVQLYPKLSVDDSRKIRVTAHQIQSLFVLKLGKKYAKYLRDTIAIWLAGIYDSDRTVSKICNESIHSTFNGDKVKISNLWKIFFPQIIKYSHQVICCETKDTISDERFSTKDETEAKFIRLLQGSILVLVHALNENNATTPNDELVQMINDIYSNDSLHDCFTSTNFNLKKAAYTSYKTLLKSSGVMNKQLYKALSKSMVKGLKFDSKTNPLLYSSIIITILETLCCVTEYDTSFWINIKKSDEKLLSLLKLGSLNSEPQYYDIIYKLINLLPDEVVSFKDTQKMEPYSLALMDGIKNEKSITFIEKGWIINNKIIKQILQNGDITDKILEKYTLNLITLMDSPRVLSKAIISLLKDVHEFSNDDKDVLLDINSAIMDALPDKKIVFTEFKNFEPKYQTKFIESFVQVLIANGSDLAEVLLANSVDSLSEYDRFSSNPELSFNIINLFIKQGDEQYHESINDFTNSLPEYLSETFIDVPLETLILYSHSSLSTDPEVVNNLVNKFYIKLQELKHVENLLRIISKLQKFDIHKSRDLNSYLVENSRSLSPSSETQNSSSLYEFSTPEILSNLFKSDTYASFVSNCSKYYNNTTFVEFTKQNIEFINRLCLSLLYHQQNDAEYDSSLILLKNLQQNFDTDAELIEVFVESLLFTVCKYEGSFVPLISYLSPILIKSLLKKDLFEEYKSIFASTPQSLLSMGNSLGLSVYLFIDDFISAEPLNIVEAKRAIYQSVFLTEVVAKFENDTTDENDILTLALVAELSSDILFLQNSFTGVFENKIIDFQSSIKSKFLKIFEQYTFVDIVNILKSSEALDLQNLLNLINNENKLLSYYAHRLLKFLLHDKVVSISMKDFESIDFKPFRSKLTLLNVILESSTEFLPAKNLDFTRTDVVANLIGLRDSNSIIKKGLPYLVTLNNFINLDTDNEGLEKFTLIAPARCMMLLNTISDWLDCDVAFEDVFNPVRIALMQFVQRYITSIYYVCDSNYLPEYIEKVFKLGVSLFTGSFTLINSEDKIALDLTYFSLKQYILLLKYKGDIDIWDLEVADVNGEIIEIFFKIADIKGKNQPLKICCEQISKLFSNHFDMKSFNPFYEKLYNLIDSDNTDFQRLTVSLLHKMIPEVQDNLVVEFALSKKKVNEDGVSNIELPKVLLDHVNKPLNDYIEYEEESDVYKYLWCWYLVMDHFKNISQQMRQDYISNLNEETICKFLDFLFSELDVSKFKLHDDDENYVKNYSVEDNKVLTYEEEVKKLLVNLVYELMDNIGGTLTQNWFRSIKDKQLQQNTEKFIINFISPQLINDILSTLSGKTSIEDSEFKININKKMNEIKCLYNIDEQKMEISIVLPSNYPLSQISVNGVSRVGVDEKKWKSWIMSAQYVINFQNGSILDSIKHFKDNVTANFENYEDCAICYSILNAVDHSTPNKVCPTCKHNFHSACLYRWFKSSGASTCPLCRSKFQFKKHS</sequence>
<evidence type="ECO:0000256" key="11">
    <source>
        <dbReference type="ARBA" id="ARBA00022771"/>
    </source>
</evidence>
<dbReference type="InterPro" id="IPR054477">
    <property type="entry name" value="LTN1_E3_ligase_6th"/>
</dbReference>
<dbReference type="PROSITE" id="PS50089">
    <property type="entry name" value="ZF_RING_2"/>
    <property type="match status" value="1"/>
</dbReference>
<dbReference type="InterPro" id="IPR013083">
    <property type="entry name" value="Znf_RING/FYVE/PHD"/>
</dbReference>
<dbReference type="GO" id="GO:0061630">
    <property type="term" value="F:ubiquitin protein ligase activity"/>
    <property type="evidence" value="ECO:0007669"/>
    <property type="project" value="UniProtKB-UniRule"/>
</dbReference>
<comment type="subunit">
    <text evidence="16">Component of the ribosome quality control complex (RQC).</text>
</comment>
<evidence type="ECO:0000256" key="6">
    <source>
        <dbReference type="ARBA" id="ARBA00017157"/>
    </source>
</evidence>
<dbReference type="InterPro" id="IPR016024">
    <property type="entry name" value="ARM-type_fold"/>
</dbReference>
<dbReference type="Proteomes" id="UP001378960">
    <property type="component" value="Unassembled WGS sequence"/>
</dbReference>
<dbReference type="InterPro" id="IPR039795">
    <property type="entry name" value="LTN1/Rkr1"/>
</dbReference>
<comment type="function">
    <text evidence="16">E3 ubiquitin-protein ligase. Component of the ribosome quality control complex (RQC), a ribosome-associated complex that mediates ubiquitination and extraction of incompletely synthesized nascent chains for proteasomal degradation.</text>
</comment>
<evidence type="ECO:0000256" key="7">
    <source>
        <dbReference type="ARBA" id="ARBA00022490"/>
    </source>
</evidence>
<dbReference type="InterPro" id="IPR001841">
    <property type="entry name" value="Znf_RING"/>
</dbReference>
<evidence type="ECO:0000256" key="3">
    <source>
        <dbReference type="ARBA" id="ARBA00004906"/>
    </source>
</evidence>
<comment type="subcellular location">
    <subcellularLocation>
        <location evidence="2">Cytoplasm</location>
        <location evidence="2">Cytosol</location>
    </subcellularLocation>
</comment>
<feature type="domain" description="RING-type" evidence="17">
    <location>
        <begin position="1484"/>
        <end position="1531"/>
    </location>
</feature>
<evidence type="ECO:0000256" key="5">
    <source>
        <dbReference type="ARBA" id="ARBA00012483"/>
    </source>
</evidence>
<dbReference type="CDD" id="cd16491">
    <property type="entry name" value="RING-CH-C4HC3_LTN1"/>
    <property type="match status" value="1"/>
</dbReference>
<gene>
    <name evidence="18" type="ORF">DAPK24_027450</name>
</gene>
<dbReference type="SUPFAM" id="SSF57850">
    <property type="entry name" value="RING/U-box"/>
    <property type="match status" value="1"/>
</dbReference>
<dbReference type="GO" id="GO:1990116">
    <property type="term" value="P:ribosome-associated ubiquitin-dependent protein catabolic process"/>
    <property type="evidence" value="ECO:0007669"/>
    <property type="project" value="UniProtKB-UniRule"/>
</dbReference>
<keyword evidence="13 16" id="KW-0862">Zinc</keyword>
<dbReference type="InterPro" id="IPR011016">
    <property type="entry name" value="Znf_RING-CH"/>
</dbReference>
<keyword evidence="11 15" id="KW-0863">Zinc-finger</keyword>
<dbReference type="EC" id="2.3.2.27" evidence="5 16"/>
<protein>
    <recommendedName>
        <fullName evidence="6 16">E3 ubiquitin-protein ligase listerin</fullName>
        <ecNumber evidence="5 16">2.3.2.27</ecNumber>
    </recommendedName>
    <alternativeName>
        <fullName evidence="16">RING-type E3 ubiquitin transferase listerin</fullName>
    </alternativeName>
</protein>
<dbReference type="Gene3D" id="3.30.40.10">
    <property type="entry name" value="Zinc/RING finger domain, C3HC4 (zinc finger)"/>
    <property type="match status" value="1"/>
</dbReference>
<proteinExistence type="inferred from homology"/>
<evidence type="ECO:0000256" key="2">
    <source>
        <dbReference type="ARBA" id="ARBA00004514"/>
    </source>
</evidence>
<dbReference type="Pfam" id="PF23009">
    <property type="entry name" value="UBC_like"/>
    <property type="match status" value="1"/>
</dbReference>
<dbReference type="Pfam" id="PF22958">
    <property type="entry name" value="Ltn1_1st"/>
    <property type="match status" value="1"/>
</dbReference>
<dbReference type="GO" id="GO:0043023">
    <property type="term" value="F:ribosomal large subunit binding"/>
    <property type="evidence" value="ECO:0007669"/>
    <property type="project" value="TreeGrafter"/>
</dbReference>
<reference evidence="18 19" key="1">
    <citation type="journal article" date="2023" name="Elife">
        <title>Identification of key yeast species and microbe-microbe interactions impacting larval growth of Drosophila in the wild.</title>
        <authorList>
            <person name="Mure A."/>
            <person name="Sugiura Y."/>
            <person name="Maeda R."/>
            <person name="Honda K."/>
            <person name="Sakurai N."/>
            <person name="Takahashi Y."/>
            <person name="Watada M."/>
            <person name="Katoh T."/>
            <person name="Gotoh A."/>
            <person name="Gotoh Y."/>
            <person name="Taniguchi I."/>
            <person name="Nakamura K."/>
            <person name="Hayashi T."/>
            <person name="Katayama T."/>
            <person name="Uemura T."/>
            <person name="Hattori Y."/>
        </authorList>
    </citation>
    <scope>NUCLEOTIDE SEQUENCE [LARGE SCALE GENOMIC DNA]</scope>
    <source>
        <strain evidence="18 19">PK-24</strain>
    </source>
</reference>
<keyword evidence="9 16" id="KW-0479">Metal-binding</keyword>
<dbReference type="Pfam" id="PF22999">
    <property type="entry name" value="LTN1_E3_ligase_6th"/>
    <property type="match status" value="1"/>
</dbReference>
<evidence type="ECO:0000256" key="13">
    <source>
        <dbReference type="ARBA" id="ARBA00022833"/>
    </source>
</evidence>
<comment type="similarity">
    <text evidence="4 16">Belongs to the LTN1 family.</text>
</comment>
<dbReference type="PANTHER" id="PTHR12389">
    <property type="entry name" value="ZINC FINGER PROTEIN 294"/>
    <property type="match status" value="1"/>
</dbReference>
<comment type="catalytic activity">
    <reaction evidence="1 16">
        <text>S-ubiquitinyl-[E2 ubiquitin-conjugating enzyme]-L-cysteine + [acceptor protein]-L-lysine = [E2 ubiquitin-conjugating enzyme]-L-cysteine + N(6)-ubiquitinyl-[acceptor protein]-L-lysine.</text>
        <dbReference type="EC" id="2.3.2.27"/>
    </reaction>
</comment>
<dbReference type="SMART" id="SM00184">
    <property type="entry name" value="RING"/>
    <property type="match status" value="1"/>
</dbReference>
<evidence type="ECO:0000256" key="10">
    <source>
        <dbReference type="ARBA" id="ARBA00022737"/>
    </source>
</evidence>
<organism evidence="18 19">
    <name type="scientific">Pichia kluyveri</name>
    <name type="common">Yeast</name>
    <dbReference type="NCBI Taxonomy" id="36015"/>
    <lineage>
        <taxon>Eukaryota</taxon>
        <taxon>Fungi</taxon>
        <taxon>Dikarya</taxon>
        <taxon>Ascomycota</taxon>
        <taxon>Saccharomycotina</taxon>
        <taxon>Pichiomycetes</taxon>
        <taxon>Pichiales</taxon>
        <taxon>Pichiaceae</taxon>
        <taxon>Pichia</taxon>
    </lineage>
</organism>
<dbReference type="InterPro" id="IPR054476">
    <property type="entry name" value="Ltn1_N"/>
</dbReference>
<comment type="pathway">
    <text evidence="3 16">Protein modification; protein ubiquitination.</text>
</comment>
<keyword evidence="7" id="KW-0963">Cytoplasm</keyword>
<keyword evidence="8 16" id="KW-0808">Transferase</keyword>
<comment type="function">
    <text evidence="14">E3 ubiquitin-protein ligase component of the ribosome quality control complex (RQC), a ribosome-associated complex that mediates ubiquitination and extraction of incompletely synthesized nascent chains for proteasomal degradation. Mediates ubiquitination of proteins derived from mRNAs lacking stop codons (non-stop proteins) and other translation arrest products induced by poly-lysine sequences and tandem rare codons. Ubiquitination leads to CDC48 recruitment for extraction and degradation of the incomplete translation product. May indirectly play a role in chromatin function and transcription.</text>
</comment>
<dbReference type="SMART" id="SM01197">
    <property type="entry name" value="FANCL_C"/>
    <property type="match status" value="1"/>
</dbReference>
<evidence type="ECO:0000313" key="19">
    <source>
        <dbReference type="Proteomes" id="UP001378960"/>
    </source>
</evidence>
<evidence type="ECO:0000259" key="17">
    <source>
        <dbReference type="PROSITE" id="PS50089"/>
    </source>
</evidence>
<dbReference type="GO" id="GO:1990112">
    <property type="term" value="C:RQC complex"/>
    <property type="evidence" value="ECO:0007669"/>
    <property type="project" value="UniProtKB-UniRule"/>
</dbReference>
<dbReference type="InterPro" id="IPR054478">
    <property type="entry name" value="LTN1_UBC"/>
</dbReference>
<keyword evidence="12 16" id="KW-0833">Ubl conjugation pathway</keyword>
<comment type="caution">
    <text evidence="18">The sequence shown here is derived from an EMBL/GenBank/DDBJ whole genome shotgun (WGS) entry which is preliminary data.</text>
</comment>
<evidence type="ECO:0000256" key="4">
    <source>
        <dbReference type="ARBA" id="ARBA00007997"/>
    </source>
</evidence>
<evidence type="ECO:0000313" key="18">
    <source>
        <dbReference type="EMBL" id="GMM46170.1"/>
    </source>
</evidence>
<dbReference type="GO" id="GO:0016874">
    <property type="term" value="F:ligase activity"/>
    <property type="evidence" value="ECO:0007669"/>
    <property type="project" value="UniProtKB-KW"/>
</dbReference>
<accession>A0AAV5R4E0</accession>
<dbReference type="EMBL" id="BTGB01000003">
    <property type="protein sequence ID" value="GMM46170.1"/>
    <property type="molecule type" value="Genomic_DNA"/>
</dbReference>
<name>A0AAV5R4E0_PICKL</name>
<dbReference type="GO" id="GO:0008270">
    <property type="term" value="F:zinc ion binding"/>
    <property type="evidence" value="ECO:0007669"/>
    <property type="project" value="UniProtKB-KW"/>
</dbReference>
<dbReference type="SUPFAM" id="SSF48371">
    <property type="entry name" value="ARM repeat"/>
    <property type="match status" value="1"/>
</dbReference>
<keyword evidence="19" id="KW-1185">Reference proteome</keyword>
<evidence type="ECO:0000256" key="12">
    <source>
        <dbReference type="ARBA" id="ARBA00022786"/>
    </source>
</evidence>
<evidence type="ECO:0000256" key="14">
    <source>
        <dbReference type="ARBA" id="ARBA00055150"/>
    </source>
</evidence>
<evidence type="ECO:0000256" key="8">
    <source>
        <dbReference type="ARBA" id="ARBA00022679"/>
    </source>
</evidence>
<dbReference type="GO" id="GO:0072344">
    <property type="term" value="P:rescue of stalled ribosome"/>
    <property type="evidence" value="ECO:0007669"/>
    <property type="project" value="UniProtKB-UniRule"/>
</dbReference>
<evidence type="ECO:0000256" key="9">
    <source>
        <dbReference type="ARBA" id="ARBA00022723"/>
    </source>
</evidence>
<keyword evidence="18" id="KW-0436">Ligase</keyword>
<evidence type="ECO:0000256" key="1">
    <source>
        <dbReference type="ARBA" id="ARBA00000900"/>
    </source>
</evidence>
<dbReference type="FunFam" id="3.30.40.10:FF:000038">
    <property type="entry name" value="E3 ubiquitin-protein ligase listerin"/>
    <property type="match status" value="1"/>
</dbReference>
<evidence type="ECO:0000256" key="15">
    <source>
        <dbReference type="PROSITE-ProRule" id="PRU00175"/>
    </source>
</evidence>